<dbReference type="Proteomes" id="UP001159179">
    <property type="component" value="Unassembled WGS sequence"/>
</dbReference>
<dbReference type="EMBL" id="MTLA01000330">
    <property type="protein sequence ID" value="OOP66331.1"/>
    <property type="molecule type" value="Genomic_DNA"/>
</dbReference>
<accession>A0A8E2IAD3</accession>
<reference evidence="2" key="2">
    <citation type="submission" date="2023-03" db="EMBL/GenBank/DDBJ databases">
        <title>Bacterial isolates from washroom surfaces on a university campus.</title>
        <authorList>
            <person name="Holman D.B."/>
            <person name="Gzyl K.E."/>
            <person name="Taheri A.E."/>
        </authorList>
    </citation>
    <scope>NUCLEOTIDE SEQUENCE</scope>
    <source>
        <strain evidence="2">RD03</strain>
    </source>
</reference>
<dbReference type="EMBL" id="JAROYP010000011">
    <property type="protein sequence ID" value="MDH5162762.1"/>
    <property type="molecule type" value="Genomic_DNA"/>
</dbReference>
<protein>
    <submittedName>
        <fullName evidence="3">DUF4367 domain-containing protein</fullName>
    </submittedName>
    <submittedName>
        <fullName evidence="2">Outer membrane lipoprotein carrier protein LolA</fullName>
    </submittedName>
</protein>
<dbReference type="PANTHER" id="PTHR37507">
    <property type="entry name" value="SPORULATION PROTEIN YDCC"/>
    <property type="match status" value="1"/>
</dbReference>
<organism evidence="3 4">
    <name type="scientific">Heyndrickxia oleronia</name>
    <dbReference type="NCBI Taxonomy" id="38875"/>
    <lineage>
        <taxon>Bacteria</taxon>
        <taxon>Bacillati</taxon>
        <taxon>Bacillota</taxon>
        <taxon>Bacilli</taxon>
        <taxon>Bacillales</taxon>
        <taxon>Bacillaceae</taxon>
        <taxon>Heyndrickxia</taxon>
    </lineage>
</organism>
<keyword evidence="4" id="KW-1185">Reference proteome</keyword>
<name>A0A8E2IAD3_9BACI</name>
<dbReference type="CDD" id="cd16325">
    <property type="entry name" value="LolA"/>
    <property type="match status" value="1"/>
</dbReference>
<sequence>MKRKVWMLVVALAAILVLSACGSKSQEDVVKKLDEQMGELKGYKANAKMTLQMGNEPQTYDIEIWYSKPNYYRVHLKNDKKEQSQMILRNKEGVYVLTPALNKSYKFQSDWPKNSSQAYLYESLVKDILSDKDATFKATDDQYVFETKTRYQNNKMLPYQEITFNKKNLSPKSVKVMDTDRKTLVAVQFTKVEFNAKFDKNAFNTNKNLTGAKLDIPVNAKPDEDEFIVKYPTVKIGDTALLDEKEINTEDGKRVVLTYTGEKSFTMTQEKAEVLQTAIMAPTPMSGEMVDLGFAVGTLTDQSIAWTQDGVDYMIASNDLTDNELIEVAQSVQEEPVK</sequence>
<evidence type="ECO:0000256" key="1">
    <source>
        <dbReference type="SAM" id="SignalP"/>
    </source>
</evidence>
<reference evidence="3 4" key="1">
    <citation type="submission" date="2017-01" db="EMBL/GenBank/DDBJ databases">
        <title>Draft genome sequence of Bacillus oleronius.</title>
        <authorList>
            <person name="Allam M."/>
        </authorList>
    </citation>
    <scope>NUCLEOTIDE SEQUENCE [LARGE SCALE GENOMIC DNA]</scope>
    <source>
        <strain evidence="3 4">DSM 9356</strain>
    </source>
</reference>
<dbReference type="PANTHER" id="PTHR37507:SF2">
    <property type="entry name" value="SPORULATION PROTEIN YDCC"/>
    <property type="match status" value="1"/>
</dbReference>
<evidence type="ECO:0000313" key="2">
    <source>
        <dbReference type="EMBL" id="MDH5162762.1"/>
    </source>
</evidence>
<gene>
    <name evidence="3" type="ORF">BWZ43_21550</name>
    <name evidence="2" type="ORF">P5X88_17670</name>
</gene>
<proteinExistence type="predicted"/>
<dbReference type="InterPro" id="IPR029046">
    <property type="entry name" value="LolA/LolB/LppX"/>
</dbReference>
<dbReference type="RefSeq" id="WP_058005315.1">
    <property type="nucleotide sequence ID" value="NZ_CP065424.1"/>
</dbReference>
<evidence type="ECO:0000313" key="4">
    <source>
        <dbReference type="Proteomes" id="UP000189761"/>
    </source>
</evidence>
<keyword evidence="1" id="KW-0732">Signal</keyword>
<dbReference type="InterPro" id="IPR004564">
    <property type="entry name" value="OM_lipoprot_carrier_LolA-like"/>
</dbReference>
<dbReference type="Gene3D" id="2.50.20.10">
    <property type="entry name" value="Lipoprotein localisation LolA/LolB/LppX"/>
    <property type="match status" value="1"/>
</dbReference>
<feature type="signal peptide" evidence="1">
    <location>
        <begin position="1"/>
        <end position="22"/>
    </location>
</feature>
<evidence type="ECO:0000313" key="3">
    <source>
        <dbReference type="EMBL" id="OOP66331.1"/>
    </source>
</evidence>
<comment type="caution">
    <text evidence="3">The sequence shown here is derived from an EMBL/GenBank/DDBJ whole genome shotgun (WGS) entry which is preliminary data.</text>
</comment>
<dbReference type="PROSITE" id="PS51257">
    <property type="entry name" value="PROKAR_LIPOPROTEIN"/>
    <property type="match status" value="1"/>
</dbReference>
<dbReference type="Proteomes" id="UP000189761">
    <property type="component" value="Unassembled WGS sequence"/>
</dbReference>
<keyword evidence="2" id="KW-0449">Lipoprotein</keyword>
<feature type="chain" id="PRO_5038402242" evidence="1">
    <location>
        <begin position="23"/>
        <end position="338"/>
    </location>
</feature>
<dbReference type="AlphaFoldDB" id="A0A8E2IAD3"/>
<dbReference type="InterPro" id="IPR052944">
    <property type="entry name" value="Sporulation_related"/>
</dbReference>
<dbReference type="SUPFAM" id="SSF89392">
    <property type="entry name" value="Prokaryotic lipoproteins and lipoprotein localization factors"/>
    <property type="match status" value="1"/>
</dbReference>